<organism evidence="1 2">
    <name type="scientific">Flagellimonas eckloniae</name>
    <dbReference type="NCBI Taxonomy" id="346185"/>
    <lineage>
        <taxon>Bacteria</taxon>
        <taxon>Pseudomonadati</taxon>
        <taxon>Bacteroidota</taxon>
        <taxon>Flavobacteriia</taxon>
        <taxon>Flavobacteriales</taxon>
        <taxon>Flavobacteriaceae</taxon>
        <taxon>Flagellimonas</taxon>
    </lineage>
</organism>
<dbReference type="Proteomes" id="UP000050827">
    <property type="component" value="Unassembled WGS sequence"/>
</dbReference>
<accession>A0A0Q1HDP4</accession>
<dbReference type="PROSITE" id="PS51257">
    <property type="entry name" value="PROKAR_LIPOPROTEIN"/>
    <property type="match status" value="1"/>
</dbReference>
<dbReference type="EMBL" id="LCTZ01000002">
    <property type="protein sequence ID" value="KQC31573.1"/>
    <property type="molecule type" value="Genomic_DNA"/>
</dbReference>
<dbReference type="PANTHER" id="PTHR31270:SF1">
    <property type="entry name" value="GLUTAMINYL-PEPTIDE CYCLOTRANSFERASE"/>
    <property type="match status" value="1"/>
</dbReference>
<dbReference type="PANTHER" id="PTHR31270">
    <property type="entry name" value="GLUTAMINYL-PEPTIDE CYCLOTRANSFERASE"/>
    <property type="match status" value="1"/>
</dbReference>
<dbReference type="GO" id="GO:0016603">
    <property type="term" value="F:glutaminyl-peptide cyclotransferase activity"/>
    <property type="evidence" value="ECO:0007669"/>
    <property type="project" value="InterPro"/>
</dbReference>
<dbReference type="STRING" id="346185.AAY42_02605"/>
<dbReference type="SUPFAM" id="SSF50969">
    <property type="entry name" value="YVTN repeat-like/Quinoprotein amine dehydrogenase"/>
    <property type="match status" value="1"/>
</dbReference>
<evidence type="ECO:0000313" key="2">
    <source>
        <dbReference type="Proteomes" id="UP000050827"/>
    </source>
</evidence>
<name>A0A0Q1HDP4_9FLAO</name>
<dbReference type="InterPro" id="IPR011044">
    <property type="entry name" value="Quino_amine_DH_bsu"/>
</dbReference>
<dbReference type="PATRIC" id="fig|1547436.3.peg.543"/>
<sequence length="349" mass="39269">MVKLLSIFGFLLFFLGCGGETDPAKLFTIQLEGNKNKFQHNQKVGVAIGNKKNIEISEIQYSMDGQELVLTDGKLTLSSKTLGNKMLKAKLTVEGQPVELEKKIKLLSATAPEVYTYDIINTYPHDPKAYTQGLEFSNGILYESTGKKGASTIRKVNFETGEILQKIDLDKTVFGEGITLLNDKLYQLTWRSGLGYIYNPSNLEKIKNFSYGESREGWGLCNDGKQLYKSDGTEKIWFLEPSTLQEMGYIETVTNKSIFNMANELEYVDGKLYANVYQKESMMIIDAASGAIEGVINFGGLKNKVKKGPEWDEGNSVLNGVAYHKERETFFVTGKNWNKLFEVKIRKKN</sequence>
<protein>
    <submittedName>
        <fullName evidence="1">Glutamine cyclotransferase</fullName>
    </submittedName>
</protein>
<reference evidence="1 2" key="1">
    <citation type="submission" date="2015-04" db="EMBL/GenBank/DDBJ databases">
        <title>Complete genome of flavobacterium.</title>
        <authorList>
            <person name="Kwon Y.M."/>
            <person name="Kim S.-J."/>
        </authorList>
    </citation>
    <scope>NUCLEOTIDE SEQUENCE [LARGE SCALE GENOMIC DNA]</scope>
    <source>
        <strain evidence="1 2">DK169</strain>
    </source>
</reference>
<dbReference type="OrthoDB" id="9783700at2"/>
<keyword evidence="1" id="KW-0808">Transferase</keyword>
<evidence type="ECO:0000313" key="1">
    <source>
        <dbReference type="EMBL" id="KQC31573.1"/>
    </source>
</evidence>
<gene>
    <name evidence="1" type="ORF">AAY42_02605</name>
</gene>
<proteinExistence type="predicted"/>
<dbReference type="InterPro" id="IPR007788">
    <property type="entry name" value="QCT"/>
</dbReference>
<keyword evidence="2" id="KW-1185">Reference proteome</keyword>
<dbReference type="AlphaFoldDB" id="A0A0Q1HDP4"/>
<comment type="caution">
    <text evidence="1">The sequence shown here is derived from an EMBL/GenBank/DDBJ whole genome shotgun (WGS) entry which is preliminary data.</text>
</comment>
<dbReference type="Pfam" id="PF05096">
    <property type="entry name" value="Glu_cyclase_2"/>
    <property type="match status" value="1"/>
</dbReference>